<dbReference type="Proteomes" id="UP001162480">
    <property type="component" value="Chromosome 3"/>
</dbReference>
<proteinExistence type="predicted"/>
<reference evidence="1" key="1">
    <citation type="submission" date="2023-08" db="EMBL/GenBank/DDBJ databases">
        <authorList>
            <person name="Alioto T."/>
            <person name="Alioto T."/>
            <person name="Gomez Garrido J."/>
        </authorList>
    </citation>
    <scope>NUCLEOTIDE SEQUENCE</scope>
</reference>
<keyword evidence="2" id="KW-1185">Reference proteome</keyword>
<name>A0AA36ARK8_OCTVU</name>
<accession>A0AA36ARK8</accession>
<evidence type="ECO:0000313" key="1">
    <source>
        <dbReference type="EMBL" id="CAI9719507.1"/>
    </source>
</evidence>
<gene>
    <name evidence="1" type="ORF">OCTVUL_1B012055</name>
</gene>
<protein>
    <submittedName>
        <fullName evidence="1">Uncharacterized protein</fullName>
    </submittedName>
</protein>
<evidence type="ECO:0000313" key="2">
    <source>
        <dbReference type="Proteomes" id="UP001162480"/>
    </source>
</evidence>
<dbReference type="AlphaFoldDB" id="A0AA36ARK8"/>
<organism evidence="1 2">
    <name type="scientific">Octopus vulgaris</name>
    <name type="common">Common octopus</name>
    <dbReference type="NCBI Taxonomy" id="6645"/>
    <lineage>
        <taxon>Eukaryota</taxon>
        <taxon>Metazoa</taxon>
        <taxon>Spiralia</taxon>
        <taxon>Lophotrochozoa</taxon>
        <taxon>Mollusca</taxon>
        <taxon>Cephalopoda</taxon>
        <taxon>Coleoidea</taxon>
        <taxon>Octopodiformes</taxon>
        <taxon>Octopoda</taxon>
        <taxon>Incirrata</taxon>
        <taxon>Octopodidae</taxon>
        <taxon>Octopus</taxon>
    </lineage>
</organism>
<dbReference type="EMBL" id="OX597816">
    <property type="protein sequence ID" value="CAI9719507.1"/>
    <property type="molecule type" value="Genomic_DNA"/>
</dbReference>
<sequence>MEKLFPRVDSEIFSSNGWESRMTDGNDRMMALSKEERIPDRMMDLSKEERIEYKPVLNCTIRTEKGRITDTKANV</sequence>